<dbReference type="Gene3D" id="2.60.120.590">
    <property type="entry name" value="Alpha-ketoglutarate-dependent dioxygenase AlkB-like"/>
    <property type="match status" value="1"/>
</dbReference>
<comment type="cofactor">
    <cofactor evidence="1">
        <name>Fe(2+)</name>
        <dbReference type="ChEBI" id="CHEBI:29033"/>
    </cofactor>
</comment>
<dbReference type="KEGG" id="ccat:101458884"/>
<keyword evidence="3" id="KW-0223">Dioxygenase</keyword>
<name>W8CB18_CERCA</name>
<gene>
    <name evidence="3" type="primary">ALKB4</name>
    <name evidence="2" type="ORF">CCAP1982_LOCUS7735</name>
</gene>
<reference evidence="3" key="2">
    <citation type="journal article" date="2014" name="BMC Genomics">
        <title>A genomic perspective to assessing quality of mass-reared SIT flies used in Mediterranean fruit fly (Ceratitis capitata) eradication in California.</title>
        <authorList>
            <person name="Calla B."/>
            <person name="Hall B."/>
            <person name="Hou S."/>
            <person name="Geib S.M."/>
        </authorList>
    </citation>
    <scope>NUCLEOTIDE SEQUENCE</scope>
</reference>
<dbReference type="PANTHER" id="PTHR12463:SF0">
    <property type="entry name" value="ALPHA-KETOGLUTARATE-DEPENDENT DIOXYGENASE ALKB HOMOLOG 4"/>
    <property type="match status" value="1"/>
</dbReference>
<dbReference type="AlphaFoldDB" id="W8CB18"/>
<keyword evidence="3" id="KW-0560">Oxidoreductase</keyword>
<dbReference type="GO" id="GO:0051213">
    <property type="term" value="F:dioxygenase activity"/>
    <property type="evidence" value="ECO:0007669"/>
    <property type="project" value="UniProtKB-KW"/>
</dbReference>
<dbReference type="InterPro" id="IPR032857">
    <property type="entry name" value="ALKBH4"/>
</dbReference>
<dbReference type="SUPFAM" id="SSF51197">
    <property type="entry name" value="Clavaminate synthase-like"/>
    <property type="match status" value="1"/>
</dbReference>
<organism evidence="3">
    <name type="scientific">Ceratitis capitata</name>
    <name type="common">Mediterranean fruit fly</name>
    <name type="synonym">Tephritis capitata</name>
    <dbReference type="NCBI Taxonomy" id="7213"/>
    <lineage>
        <taxon>Eukaryota</taxon>
        <taxon>Metazoa</taxon>
        <taxon>Ecdysozoa</taxon>
        <taxon>Arthropoda</taxon>
        <taxon>Hexapoda</taxon>
        <taxon>Insecta</taxon>
        <taxon>Pterygota</taxon>
        <taxon>Neoptera</taxon>
        <taxon>Endopterygota</taxon>
        <taxon>Diptera</taxon>
        <taxon>Brachycera</taxon>
        <taxon>Muscomorpha</taxon>
        <taxon>Tephritoidea</taxon>
        <taxon>Tephritidae</taxon>
        <taxon>Ceratitis</taxon>
        <taxon>Ceratitis</taxon>
    </lineage>
</organism>
<sequence length="313" mass="36291">MNTIRPCGCKGVRTCLQCEQDFNIQKSSLQEQLQQLQAYSFCPLCERLFEGWNPWEVREKHPLHNGLEGLPFPGMYVKEQFLNAKEAEMLMKSLDALPWDISQSGRRKQNFGPKTNFRQRKIKNGNFNGFPASTQFVQERLRENALLRDFQTIEQCSLEYDPSKGASIDPHVDDCWIWGERVVTVNCLGDAVLTLTAFDATPTPKKYNLDLVPQYEKKLLLPLMEKKELDAFKRKVIRVAMPNLSLMVMYGPARFQFVHSVLREDINTRRVCIAYREFTPMYIDGDDKVKGQEVTQNAQTFWSDKYGARIEVK</sequence>
<dbReference type="EMBL" id="CAJHJT010000012">
    <property type="protein sequence ID" value="CAD6999201.1"/>
    <property type="molecule type" value="Genomic_DNA"/>
</dbReference>
<protein>
    <submittedName>
        <fullName evidence="2">(Mediterranean fruit fly) hypothetical protein</fullName>
    </submittedName>
    <submittedName>
        <fullName evidence="3">Alpha-ketoglutarate-dependent dioxygenase alkB 4</fullName>
    </submittedName>
</protein>
<dbReference type="OrthoDB" id="442860at2759"/>
<proteinExistence type="evidence at transcript level"/>
<evidence type="ECO:0000256" key="1">
    <source>
        <dbReference type="ARBA" id="ARBA00001954"/>
    </source>
</evidence>
<dbReference type="GO" id="GO:0032451">
    <property type="term" value="F:demethylase activity"/>
    <property type="evidence" value="ECO:0007669"/>
    <property type="project" value="TreeGrafter"/>
</dbReference>
<evidence type="ECO:0000313" key="4">
    <source>
        <dbReference type="Proteomes" id="UP000606786"/>
    </source>
</evidence>
<evidence type="ECO:0000313" key="3">
    <source>
        <dbReference type="EMBL" id="JAC05707.1"/>
    </source>
</evidence>
<accession>W8CB18</accession>
<keyword evidence="4" id="KW-1185">Reference proteome</keyword>
<dbReference type="Proteomes" id="UP000606786">
    <property type="component" value="Unassembled WGS sequence"/>
</dbReference>
<dbReference type="GeneID" id="101458884"/>
<reference evidence="3" key="1">
    <citation type="submission" date="2013-07" db="EMBL/GenBank/DDBJ databases">
        <authorList>
            <person name="Geib S."/>
        </authorList>
    </citation>
    <scope>NUCLEOTIDE SEQUENCE</scope>
</reference>
<dbReference type="InterPro" id="IPR037151">
    <property type="entry name" value="AlkB-like_sf"/>
</dbReference>
<dbReference type="GO" id="GO:0070988">
    <property type="term" value="P:demethylation"/>
    <property type="evidence" value="ECO:0007669"/>
    <property type="project" value="InterPro"/>
</dbReference>
<evidence type="ECO:0000313" key="2">
    <source>
        <dbReference type="EMBL" id="CAD6999201.1"/>
    </source>
</evidence>
<reference evidence="2" key="3">
    <citation type="submission" date="2020-11" db="EMBL/GenBank/DDBJ databases">
        <authorList>
            <person name="Whitehead M."/>
        </authorList>
    </citation>
    <scope>NUCLEOTIDE SEQUENCE</scope>
    <source>
        <strain evidence="2">EGII</strain>
    </source>
</reference>
<dbReference type="PANTHER" id="PTHR12463">
    <property type="entry name" value="OXYGENASE-RELATED"/>
    <property type="match status" value="1"/>
</dbReference>
<dbReference type="EMBL" id="GAMC01000849">
    <property type="protein sequence ID" value="JAC05707.1"/>
    <property type="molecule type" value="mRNA"/>
</dbReference>